<dbReference type="InterPro" id="IPR050121">
    <property type="entry name" value="Cytochrome_P450_monoxygenase"/>
</dbReference>
<keyword evidence="2 4" id="KW-0479">Metal-binding</keyword>
<evidence type="ECO:0000313" key="6">
    <source>
        <dbReference type="Proteomes" id="UP000012174"/>
    </source>
</evidence>
<dbReference type="Gene3D" id="1.10.630.10">
    <property type="entry name" value="Cytochrome P450"/>
    <property type="match status" value="2"/>
</dbReference>
<comment type="cofactor">
    <cofactor evidence="4">
        <name>heme</name>
        <dbReference type="ChEBI" id="CHEBI:30413"/>
    </cofactor>
</comment>
<dbReference type="SUPFAM" id="SSF48264">
    <property type="entry name" value="Cytochrome P450"/>
    <property type="match status" value="1"/>
</dbReference>
<dbReference type="GO" id="GO:0004497">
    <property type="term" value="F:monooxygenase activity"/>
    <property type="evidence" value="ECO:0007669"/>
    <property type="project" value="InterPro"/>
</dbReference>
<accession>M7SZB9</accession>
<keyword evidence="1 4" id="KW-0349">Heme</keyword>
<dbReference type="InterPro" id="IPR036396">
    <property type="entry name" value="Cyt_P450_sf"/>
</dbReference>
<dbReference type="Pfam" id="PF00067">
    <property type="entry name" value="p450"/>
    <property type="match status" value="2"/>
</dbReference>
<keyword evidence="3 4" id="KW-0408">Iron</keyword>
<dbReference type="HOGENOM" id="CLU_001570_14_0_1"/>
<dbReference type="InterPro" id="IPR002401">
    <property type="entry name" value="Cyt_P450_E_grp-I"/>
</dbReference>
<evidence type="ECO:0000313" key="5">
    <source>
        <dbReference type="EMBL" id="EMR71974.1"/>
    </source>
</evidence>
<feature type="binding site" description="axial binding residue" evidence="4">
    <location>
        <position position="374"/>
    </location>
    <ligand>
        <name>heme</name>
        <dbReference type="ChEBI" id="CHEBI:30413"/>
    </ligand>
    <ligandPart>
        <name>Fe</name>
        <dbReference type="ChEBI" id="CHEBI:18248"/>
    </ligandPart>
</feature>
<dbReference type="KEGG" id="ela:UCREL1_977"/>
<evidence type="ECO:0000256" key="1">
    <source>
        <dbReference type="ARBA" id="ARBA00022617"/>
    </source>
</evidence>
<evidence type="ECO:0000256" key="4">
    <source>
        <dbReference type="PIRSR" id="PIRSR602401-1"/>
    </source>
</evidence>
<organism evidence="5 6">
    <name type="scientific">Eutypa lata (strain UCR-EL1)</name>
    <name type="common">Grapevine dieback disease fungus</name>
    <name type="synonym">Eutypa armeniacae</name>
    <dbReference type="NCBI Taxonomy" id="1287681"/>
    <lineage>
        <taxon>Eukaryota</taxon>
        <taxon>Fungi</taxon>
        <taxon>Dikarya</taxon>
        <taxon>Ascomycota</taxon>
        <taxon>Pezizomycotina</taxon>
        <taxon>Sordariomycetes</taxon>
        <taxon>Xylariomycetidae</taxon>
        <taxon>Xylariales</taxon>
        <taxon>Diatrypaceae</taxon>
        <taxon>Eutypa</taxon>
    </lineage>
</organism>
<sequence length="427" mass="48118">MHLASSSTHPGTNLDLLLQNLAVGNLFRIGPNQVITTDVDVIRKMAHPRSMYSKSPFYQTFRFIPTQDHTFSLLDEAEHSRRRTILGPGYSGSIHVEECVERQCARLVDLIERKFISDKANHRPLDMTLISLCFSMDCVGDLSFGQPFGCLDEGEDVHKFVKWNENFFSTAIIVSNFQWLTKIFFKPPFNKIYPSVTDKDGVGKYLALASEAVRERLEYVGKQRKDVLGTDSTAAAIRMTLLHLVSNPTSYNKLRSEIDDASPKGLISTPIKDSEARRLPYLQAVIKEGLRVFPVVTATFFKKVPKGGDTVSGYFLPEGTEIGHNVLGIMRSAKYWGDDADVFRPERWLEADGATLEVMTNALETLWGAGRYKCLGRVIAGIELNKVYVELLRRFDFAIVAPHNPIKIINSGFFLMSAINMRVTRRL</sequence>
<dbReference type="eggNOG" id="KOG0156">
    <property type="taxonomic scope" value="Eukaryota"/>
</dbReference>
<dbReference type="PRINTS" id="PR00463">
    <property type="entry name" value="EP450I"/>
</dbReference>
<dbReference type="Proteomes" id="UP000012174">
    <property type="component" value="Unassembled WGS sequence"/>
</dbReference>
<reference evidence="6" key="1">
    <citation type="journal article" date="2013" name="Genome Announc.">
        <title>Draft genome sequence of the grapevine dieback fungus Eutypa lata UCR-EL1.</title>
        <authorList>
            <person name="Blanco-Ulate B."/>
            <person name="Rolshausen P.E."/>
            <person name="Cantu D."/>
        </authorList>
    </citation>
    <scope>NUCLEOTIDE SEQUENCE [LARGE SCALE GENOMIC DNA]</scope>
    <source>
        <strain evidence="6">UCR-EL1</strain>
    </source>
</reference>
<name>M7SZB9_EUTLA</name>
<dbReference type="PRINTS" id="PR00385">
    <property type="entry name" value="P450"/>
</dbReference>
<keyword evidence="6" id="KW-1185">Reference proteome</keyword>
<evidence type="ECO:0000256" key="3">
    <source>
        <dbReference type="ARBA" id="ARBA00023004"/>
    </source>
</evidence>
<evidence type="ECO:0000256" key="2">
    <source>
        <dbReference type="ARBA" id="ARBA00022723"/>
    </source>
</evidence>
<dbReference type="CDD" id="cd11060">
    <property type="entry name" value="CYP57A1-like"/>
    <property type="match status" value="1"/>
</dbReference>
<proteinExistence type="predicted"/>
<dbReference type="EMBL" id="KB705551">
    <property type="protein sequence ID" value="EMR71974.1"/>
    <property type="molecule type" value="Genomic_DNA"/>
</dbReference>
<protein>
    <submittedName>
        <fullName evidence="5">Putative cytochrome p450 protein</fullName>
    </submittedName>
</protein>
<dbReference type="GO" id="GO:0016705">
    <property type="term" value="F:oxidoreductase activity, acting on paired donors, with incorporation or reduction of molecular oxygen"/>
    <property type="evidence" value="ECO:0007669"/>
    <property type="project" value="InterPro"/>
</dbReference>
<dbReference type="GO" id="GO:0005506">
    <property type="term" value="F:iron ion binding"/>
    <property type="evidence" value="ECO:0007669"/>
    <property type="project" value="InterPro"/>
</dbReference>
<dbReference type="PANTHER" id="PTHR24305:SF168">
    <property type="entry name" value="P450, PUTATIVE (EUROFUNG)-RELATED"/>
    <property type="match status" value="1"/>
</dbReference>
<dbReference type="OrthoDB" id="1470350at2759"/>
<dbReference type="GO" id="GO:0020037">
    <property type="term" value="F:heme binding"/>
    <property type="evidence" value="ECO:0007669"/>
    <property type="project" value="InterPro"/>
</dbReference>
<dbReference type="AlphaFoldDB" id="M7SZB9"/>
<dbReference type="OMA" id="LYDAAFW"/>
<gene>
    <name evidence="5" type="ORF">UCREL1_977</name>
</gene>
<dbReference type="PANTHER" id="PTHR24305">
    <property type="entry name" value="CYTOCHROME P450"/>
    <property type="match status" value="1"/>
</dbReference>
<dbReference type="InterPro" id="IPR001128">
    <property type="entry name" value="Cyt_P450"/>
</dbReference>